<evidence type="ECO:0000313" key="2">
    <source>
        <dbReference type="EMBL" id="USY19405.1"/>
    </source>
</evidence>
<dbReference type="Proteomes" id="UP001055940">
    <property type="component" value="Chromosome"/>
</dbReference>
<evidence type="ECO:0000259" key="1">
    <source>
        <dbReference type="Pfam" id="PF01261"/>
    </source>
</evidence>
<accession>A0ABY5D7P3</accession>
<dbReference type="InterPro" id="IPR050312">
    <property type="entry name" value="IolE/XylAMocC-like"/>
</dbReference>
<protein>
    <submittedName>
        <fullName evidence="2">Sugar phosphate isomerase/epimerase</fullName>
    </submittedName>
</protein>
<dbReference type="PANTHER" id="PTHR12110">
    <property type="entry name" value="HYDROXYPYRUVATE ISOMERASE"/>
    <property type="match status" value="1"/>
</dbReference>
<dbReference type="SUPFAM" id="SSF51658">
    <property type="entry name" value="Xylose isomerase-like"/>
    <property type="match status" value="1"/>
</dbReference>
<gene>
    <name evidence="2" type="ORF">NE857_29850</name>
</gene>
<dbReference type="PANTHER" id="PTHR12110:SF41">
    <property type="entry name" value="INOSOSE DEHYDRATASE"/>
    <property type="match status" value="1"/>
</dbReference>
<keyword evidence="2" id="KW-0413">Isomerase</keyword>
<evidence type="ECO:0000313" key="3">
    <source>
        <dbReference type="Proteomes" id="UP001055940"/>
    </source>
</evidence>
<feature type="domain" description="Xylose isomerase-like TIM barrel" evidence="1">
    <location>
        <begin position="27"/>
        <end position="278"/>
    </location>
</feature>
<name>A0ABY5D7P3_9ACTN</name>
<reference evidence="2" key="1">
    <citation type="submission" date="2022-06" db="EMBL/GenBank/DDBJ databases">
        <authorList>
            <person name="Ping M."/>
        </authorList>
    </citation>
    <scope>NUCLEOTIDE SEQUENCE</scope>
    <source>
        <strain evidence="2">JCM11759T</strain>
    </source>
</reference>
<dbReference type="RefSeq" id="WP_254418634.1">
    <property type="nucleotide sequence ID" value="NZ_BAAAJB010000092.1"/>
</dbReference>
<dbReference type="InterPro" id="IPR013022">
    <property type="entry name" value="Xyl_isomerase-like_TIM-brl"/>
</dbReference>
<dbReference type="InterPro" id="IPR036237">
    <property type="entry name" value="Xyl_isomerase-like_sf"/>
</dbReference>
<organism evidence="2 3">
    <name type="scientific">Nocardiopsis exhalans</name>
    <dbReference type="NCBI Taxonomy" id="163604"/>
    <lineage>
        <taxon>Bacteria</taxon>
        <taxon>Bacillati</taxon>
        <taxon>Actinomycetota</taxon>
        <taxon>Actinomycetes</taxon>
        <taxon>Streptosporangiales</taxon>
        <taxon>Nocardiopsidaceae</taxon>
        <taxon>Nocardiopsis</taxon>
    </lineage>
</organism>
<sequence>MRALGVNTWVWTSPLTDAALERIAPRVAGWGFDVLELPVENVGDWDPRRAQTLLDGLGLAACTVLVMGPGRELVATDPATRTATQDYLKRVVDAAATVGSTVVAGPAYASVGRAWRMSPSERAGLRAELTEALAPVVDHASAAGVRIAVEPLNRYETSVLNTVDQALEALADLPAEHCGLALDVYHMNIEERDVAAAIERAAGRVHHVQVCANDRGAPGADHLDWSRIVTALDKSGYSGPLVIESFTAENASIATAASVWRPLAASQDAIAVDGLSFLRSLPCSPPTSLPQKKGAAVD</sequence>
<proteinExistence type="predicted"/>
<dbReference type="GO" id="GO:0016853">
    <property type="term" value="F:isomerase activity"/>
    <property type="evidence" value="ECO:0007669"/>
    <property type="project" value="UniProtKB-KW"/>
</dbReference>
<dbReference type="EMBL" id="CP099837">
    <property type="protein sequence ID" value="USY19405.1"/>
    <property type="molecule type" value="Genomic_DNA"/>
</dbReference>
<keyword evidence="3" id="KW-1185">Reference proteome</keyword>
<dbReference type="Gene3D" id="3.20.20.150">
    <property type="entry name" value="Divalent-metal-dependent TIM barrel enzymes"/>
    <property type="match status" value="1"/>
</dbReference>
<dbReference type="Pfam" id="PF01261">
    <property type="entry name" value="AP_endonuc_2"/>
    <property type="match status" value="1"/>
</dbReference>